<gene>
    <name evidence="13" type="ORF">FH969_11680</name>
</gene>
<comment type="caution">
    <text evidence="13">The sequence shown here is derived from an EMBL/GenBank/DDBJ whole genome shotgun (WGS) entry which is preliminary data.</text>
</comment>
<dbReference type="RefSeq" id="WP_139987350.1">
    <property type="nucleotide sequence ID" value="NZ_VENP01000049.1"/>
</dbReference>
<accession>A0A5C5BA29</accession>
<feature type="domain" description="Cation/H+ exchanger transmembrane" evidence="12">
    <location>
        <begin position="13"/>
        <end position="327"/>
    </location>
</feature>
<dbReference type="PANTHER" id="PTHR10110">
    <property type="entry name" value="SODIUM/HYDROGEN EXCHANGER"/>
    <property type="match status" value="1"/>
</dbReference>
<evidence type="ECO:0000256" key="2">
    <source>
        <dbReference type="ARBA" id="ARBA00022448"/>
    </source>
</evidence>
<evidence type="ECO:0000256" key="4">
    <source>
        <dbReference type="ARBA" id="ARBA00022692"/>
    </source>
</evidence>
<reference evidence="13 14" key="1">
    <citation type="submission" date="2019-06" db="EMBL/GenBank/DDBJ databases">
        <title>Draft genome sequence of Miniimonas arenae KCTC 19750T isolated from sea sand.</title>
        <authorList>
            <person name="Park S.-J."/>
        </authorList>
    </citation>
    <scope>NUCLEOTIDE SEQUENCE [LARGE SCALE GENOMIC DNA]</scope>
    <source>
        <strain evidence="13 14">KCTC 19750</strain>
    </source>
</reference>
<evidence type="ECO:0000313" key="14">
    <source>
        <dbReference type="Proteomes" id="UP000313849"/>
    </source>
</evidence>
<feature type="transmembrane region" description="Helical" evidence="11">
    <location>
        <begin position="209"/>
        <end position="229"/>
    </location>
</feature>
<dbReference type="AlphaFoldDB" id="A0A5C5BA29"/>
<dbReference type="GO" id="GO:0051453">
    <property type="term" value="P:regulation of intracellular pH"/>
    <property type="evidence" value="ECO:0007669"/>
    <property type="project" value="TreeGrafter"/>
</dbReference>
<feature type="transmembrane region" description="Helical" evidence="11">
    <location>
        <begin position="27"/>
        <end position="45"/>
    </location>
</feature>
<dbReference type="Gene3D" id="6.10.140.1330">
    <property type="match status" value="1"/>
</dbReference>
<evidence type="ECO:0000256" key="3">
    <source>
        <dbReference type="ARBA" id="ARBA00022475"/>
    </source>
</evidence>
<evidence type="ECO:0000259" key="12">
    <source>
        <dbReference type="Pfam" id="PF00999"/>
    </source>
</evidence>
<keyword evidence="5 11" id="KW-1133">Transmembrane helix</keyword>
<feature type="compositionally biased region" description="Acidic residues" evidence="10">
    <location>
        <begin position="568"/>
        <end position="582"/>
    </location>
</feature>
<feature type="compositionally biased region" description="Gly residues" evidence="10">
    <location>
        <begin position="605"/>
        <end position="628"/>
    </location>
</feature>
<evidence type="ECO:0000256" key="10">
    <source>
        <dbReference type="SAM" id="MobiDB-lite"/>
    </source>
</evidence>
<evidence type="ECO:0000256" key="6">
    <source>
        <dbReference type="ARBA" id="ARBA00023053"/>
    </source>
</evidence>
<evidence type="ECO:0000256" key="5">
    <source>
        <dbReference type="ARBA" id="ARBA00022989"/>
    </source>
</evidence>
<feature type="transmembrane region" description="Helical" evidence="11">
    <location>
        <begin position="181"/>
        <end position="202"/>
    </location>
</feature>
<keyword evidence="2" id="KW-0813">Transport</keyword>
<keyword evidence="9" id="KW-0739">Sodium transport</keyword>
<dbReference type="OrthoDB" id="57886at2"/>
<dbReference type="GO" id="GO:0015385">
    <property type="term" value="F:sodium:proton antiporter activity"/>
    <property type="evidence" value="ECO:0007669"/>
    <property type="project" value="InterPro"/>
</dbReference>
<feature type="transmembrane region" description="Helical" evidence="11">
    <location>
        <begin position="82"/>
        <end position="105"/>
    </location>
</feature>
<dbReference type="InterPro" id="IPR018422">
    <property type="entry name" value="Cation/H_exchanger_CPA1"/>
</dbReference>
<keyword evidence="6" id="KW-0915">Sodium</keyword>
<evidence type="ECO:0000256" key="11">
    <source>
        <dbReference type="SAM" id="Phobius"/>
    </source>
</evidence>
<dbReference type="PANTHER" id="PTHR10110:SF86">
    <property type="entry name" value="SODIUM_HYDROGEN EXCHANGER 7"/>
    <property type="match status" value="1"/>
</dbReference>
<feature type="transmembrane region" description="Helical" evidence="11">
    <location>
        <begin position="235"/>
        <end position="253"/>
    </location>
</feature>
<dbReference type="GO" id="GO:0098719">
    <property type="term" value="P:sodium ion import across plasma membrane"/>
    <property type="evidence" value="ECO:0007669"/>
    <property type="project" value="TreeGrafter"/>
</dbReference>
<evidence type="ECO:0000256" key="1">
    <source>
        <dbReference type="ARBA" id="ARBA00004651"/>
    </source>
</evidence>
<evidence type="ECO:0000313" key="13">
    <source>
        <dbReference type="EMBL" id="TNU73364.1"/>
    </source>
</evidence>
<evidence type="ECO:0000256" key="9">
    <source>
        <dbReference type="ARBA" id="ARBA00023201"/>
    </source>
</evidence>
<name>A0A5C5BA29_9MICO</name>
<keyword evidence="7" id="KW-0406">Ion transport</keyword>
<feature type="transmembrane region" description="Helical" evidence="11">
    <location>
        <begin position="265"/>
        <end position="289"/>
    </location>
</feature>
<feature type="transmembrane region" description="Helical" evidence="11">
    <location>
        <begin position="427"/>
        <end position="451"/>
    </location>
</feature>
<feature type="region of interest" description="Disordered" evidence="10">
    <location>
        <begin position="562"/>
        <end position="644"/>
    </location>
</feature>
<dbReference type="GO" id="GO:0015386">
    <property type="term" value="F:potassium:proton antiporter activity"/>
    <property type="evidence" value="ECO:0007669"/>
    <property type="project" value="TreeGrafter"/>
</dbReference>
<feature type="transmembrane region" description="Helical" evidence="11">
    <location>
        <begin position="301"/>
        <end position="324"/>
    </location>
</feature>
<keyword evidence="8 11" id="KW-0472">Membrane</keyword>
<dbReference type="Proteomes" id="UP000313849">
    <property type="component" value="Unassembled WGS sequence"/>
</dbReference>
<dbReference type="InterPro" id="IPR006153">
    <property type="entry name" value="Cation/H_exchanger_TM"/>
</dbReference>
<dbReference type="EMBL" id="VENP01000049">
    <property type="protein sequence ID" value="TNU73364.1"/>
    <property type="molecule type" value="Genomic_DNA"/>
</dbReference>
<keyword evidence="14" id="KW-1185">Reference proteome</keyword>
<dbReference type="Pfam" id="PF00999">
    <property type="entry name" value="Na_H_Exchanger"/>
    <property type="match status" value="1"/>
</dbReference>
<comment type="subcellular location">
    <subcellularLocation>
        <location evidence="1">Cell membrane</location>
        <topology evidence="1">Multi-pass membrane protein</topology>
    </subcellularLocation>
</comment>
<evidence type="ECO:0000256" key="7">
    <source>
        <dbReference type="ARBA" id="ARBA00023065"/>
    </source>
</evidence>
<keyword evidence="4 11" id="KW-0812">Transmembrane</keyword>
<sequence length="644" mass="67139">MEILVVAVVGLLTIAFTTSLAPRLRIAAPLVLVILGLAVSLIPAVPEVTLNPDVVLEGILPPLLYATAVSTPTMDFRRDFRLIGGMSVLLVAVSAVALGFLFTALIPGLPLAAGIALGAIVSPTDAVATSIVREVGVSPRITSVLEGESLLNDATALVLLRSAVAVALVGQREAGQVLGDFVWSVAVAVVIGAVVGRLNLLVRARVSDASANTVLSFAVPFLASVPATLLNSSGLVAAVVAGLVTGHGAVHHIRPAHRAAEAVSWRTISLVLEGSVFLLMGLEMTAIVADLGGSSLAVTGLWVAFVGLVAVLGVRLVYVTAVLVSLNRRQRRSGDLRERLTAIDSRLTELEEAAAHEPHEDDRHRRGPRSFASMRLRVTRKQYDLDYYDAAPFGWREGGVLTWAGMRGVVTVVAAQTLPTSVPHRSLLVFVAFVVAASSLLLQGGTLGLVVRLLRPARVSPEDLAAENERLDRHLRAAAFAALTEAADPEVAEQIRRQVGRIARPESAAPSRARVQEVRLHMIEAQRESLVQARDAGAFSSGTLTHALAALDAQQIALEMQREADVREAEEETGEAPEDVPDDGAAPDGELSDGEARDGELPDGGLPGGGLPGGGLPGGGLPGGGLPGGAAQDLAALDDPERTT</sequence>
<proteinExistence type="predicted"/>
<protein>
    <submittedName>
        <fullName evidence="13">Sodium:proton antiporter</fullName>
    </submittedName>
</protein>
<keyword evidence="3" id="KW-1003">Cell membrane</keyword>
<dbReference type="GO" id="GO:0005886">
    <property type="term" value="C:plasma membrane"/>
    <property type="evidence" value="ECO:0007669"/>
    <property type="project" value="UniProtKB-SubCell"/>
</dbReference>
<evidence type="ECO:0000256" key="8">
    <source>
        <dbReference type="ARBA" id="ARBA00023136"/>
    </source>
</evidence>
<organism evidence="13 14">
    <name type="scientific">Miniimonas arenae</name>
    <dbReference type="NCBI Taxonomy" id="676201"/>
    <lineage>
        <taxon>Bacteria</taxon>
        <taxon>Bacillati</taxon>
        <taxon>Actinomycetota</taxon>
        <taxon>Actinomycetes</taxon>
        <taxon>Micrococcales</taxon>
        <taxon>Beutenbergiaceae</taxon>
        <taxon>Miniimonas</taxon>
    </lineage>
</organism>